<dbReference type="GeneID" id="37110131"/>
<proteinExistence type="predicted"/>
<feature type="domain" description="Peptidase M12B" evidence="8">
    <location>
        <begin position="198"/>
        <end position="405"/>
    </location>
</feature>
<dbReference type="Gene3D" id="3.40.390.10">
    <property type="entry name" value="Collagenase (Catalytic Domain)"/>
    <property type="match status" value="1"/>
</dbReference>
<evidence type="ECO:0000313" key="10">
    <source>
        <dbReference type="Proteomes" id="UP000246702"/>
    </source>
</evidence>
<dbReference type="InterPro" id="IPR001590">
    <property type="entry name" value="Peptidase_M12B"/>
</dbReference>
<feature type="compositionally biased region" description="Polar residues" evidence="5">
    <location>
        <begin position="650"/>
        <end position="664"/>
    </location>
</feature>
<dbReference type="PANTHER" id="PTHR11905">
    <property type="entry name" value="ADAM A DISINTEGRIN AND METALLOPROTEASE DOMAIN"/>
    <property type="match status" value="1"/>
</dbReference>
<comment type="caution">
    <text evidence="4">Lacks conserved residue(s) required for the propagation of feature annotation.</text>
</comment>
<evidence type="ECO:0000313" key="9">
    <source>
        <dbReference type="EMBL" id="PWY91644.1"/>
    </source>
</evidence>
<protein>
    <recommendedName>
        <fullName evidence="3">Disintegrin and metalloproteinase domain-containing protein B</fullName>
    </recommendedName>
</protein>
<dbReference type="CDD" id="cd04271">
    <property type="entry name" value="ZnMc_ADAM_fungal"/>
    <property type="match status" value="1"/>
</dbReference>
<keyword evidence="4" id="KW-0862">Zinc</keyword>
<evidence type="ECO:0000256" key="3">
    <source>
        <dbReference type="ARBA" id="ARBA00074021"/>
    </source>
</evidence>
<dbReference type="SMART" id="SM00050">
    <property type="entry name" value="DISIN"/>
    <property type="match status" value="1"/>
</dbReference>
<dbReference type="OrthoDB" id="5951731at2759"/>
<dbReference type="SUPFAM" id="SSF55486">
    <property type="entry name" value="Metalloproteases ('zincins'), catalytic domain"/>
    <property type="match status" value="1"/>
</dbReference>
<dbReference type="EMBL" id="MSFK01000009">
    <property type="protein sequence ID" value="PWY91644.1"/>
    <property type="molecule type" value="Genomic_DNA"/>
</dbReference>
<organism evidence="9 10">
    <name type="scientific">Aspergillus sclerotioniger CBS 115572</name>
    <dbReference type="NCBI Taxonomy" id="1450535"/>
    <lineage>
        <taxon>Eukaryota</taxon>
        <taxon>Fungi</taxon>
        <taxon>Dikarya</taxon>
        <taxon>Ascomycota</taxon>
        <taxon>Pezizomycotina</taxon>
        <taxon>Eurotiomycetes</taxon>
        <taxon>Eurotiomycetidae</taxon>
        <taxon>Eurotiales</taxon>
        <taxon>Aspergillaceae</taxon>
        <taxon>Aspergillus</taxon>
        <taxon>Aspergillus subgen. Circumdati</taxon>
    </lineage>
</organism>
<keyword evidence="1" id="KW-1015">Disulfide bond</keyword>
<dbReference type="Pfam" id="PF00200">
    <property type="entry name" value="Disintegrin"/>
    <property type="match status" value="1"/>
</dbReference>
<dbReference type="PRINTS" id="PR00289">
    <property type="entry name" value="DISINTEGRIN"/>
</dbReference>
<dbReference type="PROSITE" id="PS50214">
    <property type="entry name" value="DISINTEGRIN_2"/>
    <property type="match status" value="1"/>
</dbReference>
<feature type="domain" description="Disintegrin" evidence="7">
    <location>
        <begin position="423"/>
        <end position="510"/>
    </location>
</feature>
<comment type="caution">
    <text evidence="9">The sequence shown here is derived from an EMBL/GenBank/DDBJ whole genome shotgun (WGS) entry which is preliminary data.</text>
</comment>
<dbReference type="Gene3D" id="4.10.70.10">
    <property type="entry name" value="Disintegrin domain"/>
    <property type="match status" value="1"/>
</dbReference>
<evidence type="ECO:0000259" key="8">
    <source>
        <dbReference type="PROSITE" id="PS50215"/>
    </source>
</evidence>
<dbReference type="SUPFAM" id="SSF57552">
    <property type="entry name" value="Blood coagulation inhibitor (disintegrin)"/>
    <property type="match status" value="1"/>
</dbReference>
<feature type="binding site" evidence="4">
    <location>
        <position position="342"/>
    </location>
    <ligand>
        <name>Zn(2+)</name>
        <dbReference type="ChEBI" id="CHEBI:29105"/>
        <note>catalytic</note>
    </ligand>
</feature>
<evidence type="ECO:0000256" key="1">
    <source>
        <dbReference type="ARBA" id="ARBA00023157"/>
    </source>
</evidence>
<dbReference type="GO" id="GO:0004222">
    <property type="term" value="F:metalloendopeptidase activity"/>
    <property type="evidence" value="ECO:0007669"/>
    <property type="project" value="InterPro"/>
</dbReference>
<sequence>HSIHTPTVHRTSRLEDVVIHTPLQGITNADRFNLTFRIQGQGGVLLQLEQNSDILPQDAHIQYLDRNGAVQRAHPLDDDRTRVLKGDVWVHSNQTHHKAGRARVYMVQDGGHPLFKGSLSLFQQQFHVKLVSPTGRNTTASGQEKEMMLFEETSEQDPLHGDTSLIADSRAILSPRQFSSGYDFTNSIGSTAGCPTSRRVALIGLAADCSFRAAFNSAEETRRELISMVNAASEVFERRFNVSLGIRNLTISDETCPETGSDATPWNVGCASGDLDWRLQQFSTWRGAQDATNAYWTLMTNCPTGNVVGVSLVGELCNPNRGANVVVRTSNQWQVFAHESGHIFGAIHDCESTTCSSSPEQCCPLSRSTCDANGQYIMNPSSTLQQTDFSPCSIGNICSLMESQRVRTDCLVSPNAAPTTITAGECGNGIVEAGEDCDCGDNCDDNACCNGETCQFATGAVCDDAAGPCCTGCQFANASTICRPGTGPCDIQETCTGRNSDCPADRHVSDGQSCGNSSSLFCASGECTSRDLQCRDTFNGLGTAVSSCDDASCQLYCSVEYGSGSYCRDTGRDVLDGMPCRGGVCQGGRCQNSQDSGSGGSSWFDRHRSLVIGIVAGVGGGLLLGVVIVILCACCRRRERVTKESLARVPNTSAVSSPPMNQTVYHGPDRGAG</sequence>
<dbReference type="InterPro" id="IPR034028">
    <property type="entry name" value="ZnMc_ADAM_fungal"/>
</dbReference>
<feature type="non-terminal residue" evidence="9">
    <location>
        <position position="1"/>
    </location>
</feature>
<evidence type="ECO:0000256" key="4">
    <source>
        <dbReference type="PROSITE-ProRule" id="PRU00276"/>
    </source>
</evidence>
<feature type="region of interest" description="Disordered" evidence="5">
    <location>
        <begin position="646"/>
        <end position="673"/>
    </location>
</feature>
<dbReference type="STRING" id="1450535.A0A317WZ31"/>
<dbReference type="Proteomes" id="UP000246702">
    <property type="component" value="Unassembled WGS sequence"/>
</dbReference>
<comment type="function">
    <text evidence="2">Probable zinc protease.</text>
</comment>
<evidence type="ECO:0000256" key="2">
    <source>
        <dbReference type="ARBA" id="ARBA00056552"/>
    </source>
</evidence>
<dbReference type="InterPro" id="IPR024079">
    <property type="entry name" value="MetalloPept_cat_dom_sf"/>
</dbReference>
<feature type="binding site" evidence="4">
    <location>
        <position position="348"/>
    </location>
    <ligand>
        <name>Zn(2+)</name>
        <dbReference type="ChEBI" id="CHEBI:29105"/>
        <note>catalytic</note>
    </ligand>
</feature>
<keyword evidence="6" id="KW-1133">Transmembrane helix</keyword>
<dbReference type="RefSeq" id="XP_025469372.1">
    <property type="nucleotide sequence ID" value="XM_025607988.1"/>
</dbReference>
<dbReference type="PANTHER" id="PTHR11905:SF222">
    <property type="entry name" value="ADAM FAMILY OF METALLOPROTEASE ADM-A (AFU_ORTHOLOGUE AFUA_6G14420)"/>
    <property type="match status" value="1"/>
</dbReference>
<reference evidence="9 10" key="1">
    <citation type="submission" date="2016-12" db="EMBL/GenBank/DDBJ databases">
        <title>The genomes of Aspergillus section Nigri reveals drivers in fungal speciation.</title>
        <authorList>
            <consortium name="DOE Joint Genome Institute"/>
            <person name="Vesth T.C."/>
            <person name="Nybo J."/>
            <person name="Theobald S."/>
            <person name="Brandl J."/>
            <person name="Frisvad J.C."/>
            <person name="Nielsen K.F."/>
            <person name="Lyhne E.K."/>
            <person name="Kogle M.E."/>
            <person name="Kuo A."/>
            <person name="Riley R."/>
            <person name="Clum A."/>
            <person name="Nolan M."/>
            <person name="Lipzen A."/>
            <person name="Salamov A."/>
            <person name="Henrissat B."/>
            <person name="Wiebenga A."/>
            <person name="De Vries R.P."/>
            <person name="Grigoriev I.V."/>
            <person name="Mortensen U.H."/>
            <person name="Andersen M.R."/>
            <person name="Baker S.E."/>
        </authorList>
    </citation>
    <scope>NUCLEOTIDE SEQUENCE [LARGE SCALE GENOMIC DNA]</scope>
    <source>
        <strain evidence="9 10">CBS 115572</strain>
    </source>
</reference>
<keyword evidence="6" id="KW-0812">Transmembrane</keyword>
<evidence type="ECO:0000259" key="7">
    <source>
        <dbReference type="PROSITE" id="PS50214"/>
    </source>
</evidence>
<dbReference type="FunFam" id="4.10.70.10:FF:000003">
    <property type="entry name" value="Disintegrin and metalloproteinase domain-containing protein 17"/>
    <property type="match status" value="1"/>
</dbReference>
<dbReference type="PROSITE" id="PS50215">
    <property type="entry name" value="ADAM_MEPRO"/>
    <property type="match status" value="1"/>
</dbReference>
<feature type="transmembrane region" description="Helical" evidence="6">
    <location>
        <begin position="610"/>
        <end position="635"/>
    </location>
</feature>
<evidence type="ECO:0000256" key="6">
    <source>
        <dbReference type="SAM" id="Phobius"/>
    </source>
</evidence>
<dbReference type="InterPro" id="IPR036436">
    <property type="entry name" value="Disintegrin_dom_sf"/>
</dbReference>
<gene>
    <name evidence="9" type="ORF">BO94DRAFT_462777</name>
</gene>
<feature type="binding site" evidence="4">
    <location>
        <position position="338"/>
    </location>
    <ligand>
        <name>Zn(2+)</name>
        <dbReference type="ChEBI" id="CHEBI:29105"/>
        <note>catalytic</note>
    </ligand>
</feature>
<name>A0A317WZ31_9EURO</name>
<keyword evidence="4" id="KW-0479">Metal-binding</keyword>
<accession>A0A317WZ31</accession>
<keyword evidence="10" id="KW-1185">Reference proteome</keyword>
<dbReference type="AlphaFoldDB" id="A0A317WZ31"/>
<dbReference type="GO" id="GO:0006508">
    <property type="term" value="P:proteolysis"/>
    <property type="evidence" value="ECO:0007669"/>
    <property type="project" value="InterPro"/>
</dbReference>
<keyword evidence="6" id="KW-0472">Membrane</keyword>
<evidence type="ECO:0000256" key="5">
    <source>
        <dbReference type="SAM" id="MobiDB-lite"/>
    </source>
</evidence>
<dbReference type="InterPro" id="IPR001762">
    <property type="entry name" value="Disintegrin_dom"/>
</dbReference>
<dbReference type="GO" id="GO:0046872">
    <property type="term" value="F:metal ion binding"/>
    <property type="evidence" value="ECO:0007669"/>
    <property type="project" value="UniProtKB-KW"/>
</dbReference>
<dbReference type="Pfam" id="PF13688">
    <property type="entry name" value="Reprolysin_5"/>
    <property type="match status" value="1"/>
</dbReference>
<feature type="active site" evidence="4">
    <location>
        <position position="339"/>
    </location>
</feature>